<protein>
    <submittedName>
        <fullName evidence="5">M20/M25/M40 family metallo-hydrolase</fullName>
    </submittedName>
</protein>
<dbReference type="PANTHER" id="PTHR43270">
    <property type="entry name" value="BETA-ALA-HIS DIPEPTIDASE"/>
    <property type="match status" value="1"/>
</dbReference>
<evidence type="ECO:0000313" key="6">
    <source>
        <dbReference type="Proteomes" id="UP000516320"/>
    </source>
</evidence>
<feature type="domain" description="Peptidase M20 dimerisation" evidence="4">
    <location>
        <begin position="193"/>
        <end position="333"/>
    </location>
</feature>
<evidence type="ECO:0000256" key="1">
    <source>
        <dbReference type="ARBA" id="ARBA00022670"/>
    </source>
</evidence>
<dbReference type="InterPro" id="IPR002933">
    <property type="entry name" value="Peptidase_M20"/>
</dbReference>
<keyword evidence="3 5" id="KW-0378">Hydrolase</keyword>
<dbReference type="KEGG" id="cpoy:GP475_10885"/>
<dbReference type="NCBIfam" id="NF005914">
    <property type="entry name" value="PRK07907.1"/>
    <property type="match status" value="1"/>
</dbReference>
<keyword evidence="2" id="KW-0479">Metal-binding</keyword>
<dbReference type="Pfam" id="PF07687">
    <property type="entry name" value="M20_dimer"/>
    <property type="match status" value="1"/>
</dbReference>
<evidence type="ECO:0000256" key="2">
    <source>
        <dbReference type="ARBA" id="ARBA00022723"/>
    </source>
</evidence>
<dbReference type="GO" id="GO:0008233">
    <property type="term" value="F:peptidase activity"/>
    <property type="evidence" value="ECO:0007669"/>
    <property type="project" value="UniProtKB-KW"/>
</dbReference>
<evidence type="ECO:0000259" key="4">
    <source>
        <dbReference type="Pfam" id="PF07687"/>
    </source>
</evidence>
<keyword evidence="6" id="KW-1185">Reference proteome</keyword>
<proteinExistence type="predicted"/>
<dbReference type="PANTHER" id="PTHR43270:SF12">
    <property type="entry name" value="SUCCINYL-DIAMINOPIMELATE DESUCCINYLASE"/>
    <property type="match status" value="1"/>
</dbReference>
<reference evidence="5 6" key="1">
    <citation type="submission" date="2019-12" db="EMBL/GenBank/DDBJ databases">
        <title>Corynebacterium sp. nov., isolated from feces of the Anser Albifrons in China.</title>
        <authorList>
            <person name="Liu Q."/>
        </authorList>
    </citation>
    <scope>NUCLEOTIDE SEQUENCE [LARGE SCALE GENOMIC DNA]</scope>
    <source>
        <strain evidence="5 6">4H37-19</strain>
    </source>
</reference>
<organism evidence="5 6">
    <name type="scientific">Corynebacterium poyangense</name>
    <dbReference type="NCBI Taxonomy" id="2684405"/>
    <lineage>
        <taxon>Bacteria</taxon>
        <taxon>Bacillati</taxon>
        <taxon>Actinomycetota</taxon>
        <taxon>Actinomycetes</taxon>
        <taxon>Mycobacteriales</taxon>
        <taxon>Corynebacteriaceae</taxon>
        <taxon>Corynebacterium</taxon>
    </lineage>
</organism>
<dbReference type="PROSITE" id="PS00758">
    <property type="entry name" value="ARGE_DAPE_CPG2_1"/>
    <property type="match status" value="1"/>
</dbReference>
<dbReference type="Proteomes" id="UP000516320">
    <property type="component" value="Chromosome"/>
</dbReference>
<dbReference type="InterPro" id="IPR051458">
    <property type="entry name" value="Cyt/Met_Dipeptidase"/>
</dbReference>
<dbReference type="InterPro" id="IPR011650">
    <property type="entry name" value="Peptidase_M20_dimer"/>
</dbReference>
<dbReference type="GO" id="GO:0046872">
    <property type="term" value="F:metal ion binding"/>
    <property type="evidence" value="ECO:0007669"/>
    <property type="project" value="UniProtKB-KW"/>
</dbReference>
<gene>
    <name evidence="5" type="ORF">GP475_10885</name>
</gene>
<dbReference type="AlphaFoldDB" id="A0A7H0SRA3"/>
<accession>A0A7H0SRA3</accession>
<evidence type="ECO:0000256" key="3">
    <source>
        <dbReference type="ARBA" id="ARBA00022801"/>
    </source>
</evidence>
<dbReference type="Pfam" id="PF01546">
    <property type="entry name" value="Peptidase_M20"/>
    <property type="match status" value="1"/>
</dbReference>
<dbReference type="GO" id="GO:0006508">
    <property type="term" value="P:proteolysis"/>
    <property type="evidence" value="ECO:0007669"/>
    <property type="project" value="UniProtKB-KW"/>
</dbReference>
<dbReference type="SUPFAM" id="SSF53187">
    <property type="entry name" value="Zn-dependent exopeptidases"/>
    <property type="match status" value="1"/>
</dbReference>
<sequence>MTRESIFQDLKELVSFNSVHGDPELVDQHAGAAQWVSEALKKANLEVEVVPTVDDAPIILGRKAPEPGMPTILLYSHYDVVSAGESEKWESDPFTLTERDGRWYGRGAADCKGNLVMHLEALRQVEQAGGTPLGILVLIEGSEEQGGEGLDQLIKDRPELFAADVIFIADSGNAAVGHPTLTTCLRGGAQIAVTVNTLEAPVHSGSFGGAAPDAVAALVRLLDTLRDPQGRTVIEGVDCSGKWTGEPYPAEQFRQDAGVLDGVQLMGAENDLPADMVWARPAISITGFSSTPVDQAVNAVPATASARLNLRVPAGMDTLDTMDKLIAHLKNNVPFGAKIEVETWEGNQPFAADTSGPAARALAAALAKAYGQEHCAEMGSGGSIPLTSALQSAYPEAEIALFGVEEPQCSIHSPNESVDPTEIERIAAAEADFLLHYRGE</sequence>
<dbReference type="RefSeq" id="WP_187974389.1">
    <property type="nucleotide sequence ID" value="NZ_CP046884.1"/>
</dbReference>
<evidence type="ECO:0000313" key="5">
    <source>
        <dbReference type="EMBL" id="QNQ91078.1"/>
    </source>
</evidence>
<dbReference type="Gene3D" id="3.30.70.360">
    <property type="match status" value="1"/>
</dbReference>
<dbReference type="Gene3D" id="3.40.630.10">
    <property type="entry name" value="Zn peptidases"/>
    <property type="match status" value="1"/>
</dbReference>
<dbReference type="InterPro" id="IPR001261">
    <property type="entry name" value="ArgE/DapE_CS"/>
</dbReference>
<dbReference type="EMBL" id="CP046884">
    <property type="protein sequence ID" value="QNQ91078.1"/>
    <property type="molecule type" value="Genomic_DNA"/>
</dbReference>
<name>A0A7H0SRA3_9CORY</name>
<keyword evidence="1" id="KW-0645">Protease</keyword>